<reference evidence="4" key="1">
    <citation type="journal article" date="2006" name="PLoS Biol.">
        <title>Macronuclear genome sequence of the ciliate Tetrahymena thermophila, a model eukaryote.</title>
        <authorList>
            <person name="Eisen J.A."/>
            <person name="Coyne R.S."/>
            <person name="Wu M."/>
            <person name="Wu D."/>
            <person name="Thiagarajan M."/>
            <person name="Wortman J.R."/>
            <person name="Badger J.H."/>
            <person name="Ren Q."/>
            <person name="Amedeo P."/>
            <person name="Jones K.M."/>
            <person name="Tallon L.J."/>
            <person name="Delcher A.L."/>
            <person name="Salzberg S.L."/>
            <person name="Silva J.C."/>
            <person name="Haas B.J."/>
            <person name="Majoros W.H."/>
            <person name="Farzad M."/>
            <person name="Carlton J.M."/>
            <person name="Smith R.K. Jr."/>
            <person name="Garg J."/>
            <person name="Pearlman R.E."/>
            <person name="Karrer K.M."/>
            <person name="Sun L."/>
            <person name="Manning G."/>
            <person name="Elde N.C."/>
            <person name="Turkewitz A.P."/>
            <person name="Asai D.J."/>
            <person name="Wilkes D.E."/>
            <person name="Wang Y."/>
            <person name="Cai H."/>
            <person name="Collins K."/>
            <person name="Stewart B.A."/>
            <person name="Lee S.R."/>
            <person name="Wilamowska K."/>
            <person name="Weinberg Z."/>
            <person name="Ruzzo W.L."/>
            <person name="Wloga D."/>
            <person name="Gaertig J."/>
            <person name="Frankel J."/>
            <person name="Tsao C.-C."/>
            <person name="Gorovsky M.A."/>
            <person name="Keeling P.J."/>
            <person name="Waller R.F."/>
            <person name="Patron N.J."/>
            <person name="Cherry J.M."/>
            <person name="Stover N.A."/>
            <person name="Krieger C.J."/>
            <person name="del Toro C."/>
            <person name="Ryder H.F."/>
            <person name="Williamson S.C."/>
            <person name="Barbeau R.A."/>
            <person name="Hamilton E.P."/>
            <person name="Orias E."/>
        </authorList>
    </citation>
    <scope>NUCLEOTIDE SEQUENCE [LARGE SCALE GENOMIC DNA]</scope>
    <source>
        <strain evidence="4">SB210</strain>
    </source>
</reference>
<evidence type="ECO:0000256" key="2">
    <source>
        <dbReference type="SAM" id="MobiDB-lite"/>
    </source>
</evidence>
<sequence>MSSYINRGPKDNFNKQDYRKEIEDELKYKSSLSQYQKDIYEKEQYIKELEGHCKDLKTLLSEYKKMGDDKEYQKKQREIEIENLNMRVLQLENKLKLYEDNELAKQRIIDSEVEKEKLKNQEIVDRFNQKFTFFEEQIQILEGQLLEKNRYILELETQNKDLNFFNQLVEEKQTLIESLRRENQVLIRRIREQFRDEAFGKEKFDFEEERKFIQEIIKKKEQQGLFVDGFVSNHRKDSQISESVRQQQNVEQNKRYRNEQIQQLSNYNNVTEEQKLASENRADSIIDRYEANQTQKKLSQQYPQPSEAEKEEIRKHQERLEKLKLKYRQSQ</sequence>
<dbReference type="GeneID" id="7827337"/>
<proteinExistence type="predicted"/>
<feature type="coiled-coil region" evidence="1">
    <location>
        <begin position="162"/>
        <end position="196"/>
    </location>
</feature>
<dbReference type="AlphaFoldDB" id="Q22T81"/>
<dbReference type="InParanoid" id="Q22T81"/>
<accession>Q22T81</accession>
<organism evidence="3 4">
    <name type="scientific">Tetrahymena thermophila (strain SB210)</name>
    <dbReference type="NCBI Taxonomy" id="312017"/>
    <lineage>
        <taxon>Eukaryota</taxon>
        <taxon>Sar</taxon>
        <taxon>Alveolata</taxon>
        <taxon>Ciliophora</taxon>
        <taxon>Intramacronucleata</taxon>
        <taxon>Oligohymenophorea</taxon>
        <taxon>Hymenostomatida</taxon>
        <taxon>Tetrahymenina</taxon>
        <taxon>Tetrahymenidae</taxon>
        <taxon>Tetrahymena</taxon>
    </lineage>
</organism>
<protein>
    <submittedName>
        <fullName evidence="3">Uncharacterized protein</fullName>
    </submittedName>
</protein>
<evidence type="ECO:0000313" key="3">
    <source>
        <dbReference type="EMBL" id="EAR88557.2"/>
    </source>
</evidence>
<name>Q22T81_TETTS</name>
<keyword evidence="4" id="KW-1185">Reference proteome</keyword>
<evidence type="ECO:0000256" key="1">
    <source>
        <dbReference type="SAM" id="Coils"/>
    </source>
</evidence>
<dbReference type="HOGENOM" id="CLU_1047602_0_0_1"/>
<evidence type="ECO:0000313" key="4">
    <source>
        <dbReference type="Proteomes" id="UP000009168"/>
    </source>
</evidence>
<feature type="coiled-coil region" evidence="1">
    <location>
        <begin position="46"/>
        <end position="121"/>
    </location>
</feature>
<feature type="compositionally biased region" description="Polar residues" evidence="2">
    <location>
        <begin position="291"/>
        <end position="304"/>
    </location>
</feature>
<dbReference type="KEGG" id="tet:TTHERM_00185310"/>
<feature type="region of interest" description="Disordered" evidence="2">
    <location>
        <begin position="284"/>
        <end position="314"/>
    </location>
</feature>
<gene>
    <name evidence="3" type="ORF">TTHERM_00185310</name>
</gene>
<dbReference type="RefSeq" id="XP_001008802.2">
    <property type="nucleotide sequence ID" value="XM_001008802.3"/>
</dbReference>
<dbReference type="Proteomes" id="UP000009168">
    <property type="component" value="Unassembled WGS sequence"/>
</dbReference>
<dbReference type="EMBL" id="GG662840">
    <property type="protein sequence ID" value="EAR88557.2"/>
    <property type="molecule type" value="Genomic_DNA"/>
</dbReference>
<keyword evidence="1" id="KW-0175">Coiled coil</keyword>